<dbReference type="OrthoDB" id="9804819at2"/>
<proteinExistence type="predicted"/>
<evidence type="ECO:0000313" key="6">
    <source>
        <dbReference type="Proteomes" id="UP000249260"/>
    </source>
</evidence>
<dbReference type="GO" id="GO:0016887">
    <property type="term" value="F:ATP hydrolysis activity"/>
    <property type="evidence" value="ECO:0007669"/>
    <property type="project" value="InterPro"/>
</dbReference>
<sequence>MTAIDQSPTMIEIKGVHKRYLLKQALNGIDLQIKKGSIVGLLGPNGSGKSTLLKMMAGLIYPTSGTILVNGREPDVRNKQQIAYLPEIDSLYSWMTVKETLQFISAFYSDWQVDKASLLLHAMELDERQKVRNLSKGMRARLKLIAALARKVPLVLLDEPFSGIDPMSRAKIIHSIISEFQADEQTILLSTHSVKESEPMFDDVIFLQNGRIKIHDSAENLRSEFGCSLENIWEKVYA</sequence>
<accession>A0A328U6G0</accession>
<keyword evidence="3 5" id="KW-0067">ATP-binding</keyword>
<evidence type="ECO:0000256" key="3">
    <source>
        <dbReference type="ARBA" id="ARBA00022840"/>
    </source>
</evidence>
<dbReference type="SMART" id="SM00382">
    <property type="entry name" value="AAA"/>
    <property type="match status" value="1"/>
</dbReference>
<dbReference type="PANTHER" id="PTHR42939">
    <property type="entry name" value="ABC TRANSPORTER ATP-BINDING PROTEIN ALBC-RELATED"/>
    <property type="match status" value="1"/>
</dbReference>
<dbReference type="PROSITE" id="PS00211">
    <property type="entry name" value="ABC_TRANSPORTER_1"/>
    <property type="match status" value="1"/>
</dbReference>
<gene>
    <name evidence="5" type="ORF">DL346_09450</name>
</gene>
<dbReference type="InterPro" id="IPR003439">
    <property type="entry name" value="ABC_transporter-like_ATP-bd"/>
</dbReference>
<dbReference type="RefSeq" id="WP_112881900.1">
    <property type="nucleotide sequence ID" value="NZ_QLUW01000002.1"/>
</dbReference>
<dbReference type="GO" id="GO:0005524">
    <property type="term" value="F:ATP binding"/>
    <property type="evidence" value="ECO:0007669"/>
    <property type="project" value="UniProtKB-KW"/>
</dbReference>
<dbReference type="EMBL" id="QLUW01000002">
    <property type="protein sequence ID" value="RAP75674.1"/>
    <property type="molecule type" value="Genomic_DNA"/>
</dbReference>
<keyword evidence="6" id="KW-1185">Reference proteome</keyword>
<dbReference type="PROSITE" id="PS50893">
    <property type="entry name" value="ABC_TRANSPORTER_2"/>
    <property type="match status" value="1"/>
</dbReference>
<organism evidence="5 6">
    <name type="scientific">Paenibacillus montanisoli</name>
    <dbReference type="NCBI Taxonomy" id="2081970"/>
    <lineage>
        <taxon>Bacteria</taxon>
        <taxon>Bacillati</taxon>
        <taxon>Bacillota</taxon>
        <taxon>Bacilli</taxon>
        <taxon>Bacillales</taxon>
        <taxon>Paenibacillaceae</taxon>
        <taxon>Paenibacillus</taxon>
    </lineage>
</organism>
<comment type="caution">
    <text evidence="5">The sequence shown here is derived from an EMBL/GenBank/DDBJ whole genome shotgun (WGS) entry which is preliminary data.</text>
</comment>
<dbReference type="SUPFAM" id="SSF52540">
    <property type="entry name" value="P-loop containing nucleoside triphosphate hydrolases"/>
    <property type="match status" value="1"/>
</dbReference>
<evidence type="ECO:0000256" key="2">
    <source>
        <dbReference type="ARBA" id="ARBA00022741"/>
    </source>
</evidence>
<evidence type="ECO:0000313" key="5">
    <source>
        <dbReference type="EMBL" id="RAP75674.1"/>
    </source>
</evidence>
<evidence type="ECO:0000259" key="4">
    <source>
        <dbReference type="PROSITE" id="PS50893"/>
    </source>
</evidence>
<feature type="domain" description="ABC transporter" evidence="4">
    <location>
        <begin position="11"/>
        <end position="234"/>
    </location>
</feature>
<evidence type="ECO:0000256" key="1">
    <source>
        <dbReference type="ARBA" id="ARBA00022448"/>
    </source>
</evidence>
<reference evidence="5 6" key="1">
    <citation type="submission" date="2018-06" db="EMBL/GenBank/DDBJ databases">
        <title>Paenibacillus montanisoli sp. nov., isolated from mountain area soil.</title>
        <authorList>
            <person name="Wu M."/>
        </authorList>
    </citation>
    <scope>NUCLEOTIDE SEQUENCE [LARGE SCALE GENOMIC DNA]</scope>
    <source>
        <strain evidence="5 6">RA17</strain>
    </source>
</reference>
<dbReference type="InterPro" id="IPR017871">
    <property type="entry name" value="ABC_transporter-like_CS"/>
</dbReference>
<keyword evidence="1" id="KW-0813">Transport</keyword>
<name>A0A328U6G0_9BACL</name>
<dbReference type="CDD" id="cd03230">
    <property type="entry name" value="ABC_DR_subfamily_A"/>
    <property type="match status" value="1"/>
</dbReference>
<dbReference type="InterPro" id="IPR003593">
    <property type="entry name" value="AAA+_ATPase"/>
</dbReference>
<dbReference type="Proteomes" id="UP000249260">
    <property type="component" value="Unassembled WGS sequence"/>
</dbReference>
<dbReference type="InterPro" id="IPR051782">
    <property type="entry name" value="ABC_Transporter_VariousFunc"/>
</dbReference>
<dbReference type="Pfam" id="PF00005">
    <property type="entry name" value="ABC_tran"/>
    <property type="match status" value="1"/>
</dbReference>
<dbReference type="PANTHER" id="PTHR42939:SF1">
    <property type="entry name" value="ABC TRANSPORTER ATP-BINDING PROTEIN ALBC-RELATED"/>
    <property type="match status" value="1"/>
</dbReference>
<protein>
    <submittedName>
        <fullName evidence="5">ABC transporter ATP-binding protein</fullName>
    </submittedName>
</protein>
<dbReference type="Gene3D" id="3.40.50.300">
    <property type="entry name" value="P-loop containing nucleotide triphosphate hydrolases"/>
    <property type="match status" value="1"/>
</dbReference>
<keyword evidence="2" id="KW-0547">Nucleotide-binding</keyword>
<dbReference type="InterPro" id="IPR027417">
    <property type="entry name" value="P-loop_NTPase"/>
</dbReference>
<dbReference type="AlphaFoldDB" id="A0A328U6G0"/>